<keyword evidence="2" id="KW-1185">Reference proteome</keyword>
<accession>F4QGZ3</accession>
<dbReference type="RefSeq" id="WP_006272952.1">
    <property type="nucleotide sequence ID" value="NZ_GL883077.1"/>
</dbReference>
<evidence type="ECO:0000313" key="2">
    <source>
        <dbReference type="Proteomes" id="UP000006512"/>
    </source>
</evidence>
<dbReference type="AlphaFoldDB" id="F4QGZ3"/>
<evidence type="ECO:0000313" key="1">
    <source>
        <dbReference type="EMBL" id="EGF93746.1"/>
    </source>
</evidence>
<dbReference type="Proteomes" id="UP000006512">
    <property type="component" value="Unassembled WGS sequence"/>
</dbReference>
<dbReference type="HOGENOM" id="CLU_2969337_0_0_5"/>
<name>F4QGZ3_9CAUL</name>
<organism evidence="1 2">
    <name type="scientific">Asticcacaulis biprosthecium C19</name>
    <dbReference type="NCBI Taxonomy" id="715226"/>
    <lineage>
        <taxon>Bacteria</taxon>
        <taxon>Pseudomonadati</taxon>
        <taxon>Pseudomonadota</taxon>
        <taxon>Alphaproteobacteria</taxon>
        <taxon>Caulobacterales</taxon>
        <taxon>Caulobacteraceae</taxon>
        <taxon>Asticcacaulis</taxon>
    </lineage>
</organism>
<dbReference type="EMBL" id="GL883077">
    <property type="protein sequence ID" value="EGF93746.1"/>
    <property type="molecule type" value="Genomic_DNA"/>
</dbReference>
<protein>
    <submittedName>
        <fullName evidence="1">Uncharacterized protein</fullName>
    </submittedName>
</protein>
<proteinExistence type="predicted"/>
<sequence length="58" mass="6542">MSRAEFWGLSLKEWNCAVEGFLDFNCAAPDPLEDPIDPQELAAHNAAWAVEKQKHGWT</sequence>
<reference evidence="2" key="1">
    <citation type="submission" date="2011-03" db="EMBL/GenBank/DDBJ databases">
        <title>Draft genome sequence of Brevundimonas diminuta.</title>
        <authorList>
            <person name="Brown P.J.B."/>
            <person name="Buechlein A."/>
            <person name="Hemmerich C."/>
            <person name="Brun Y.V."/>
        </authorList>
    </citation>
    <scope>NUCLEOTIDE SEQUENCE [LARGE SCALE GENOMIC DNA]</scope>
    <source>
        <strain evidence="2">C19</strain>
    </source>
</reference>
<gene>
    <name evidence="1" type="ORF">ABI_21880</name>
</gene>
<dbReference type="STRING" id="715226.ABI_21880"/>